<proteinExistence type="inferred from homology"/>
<dbReference type="InterPro" id="IPR023214">
    <property type="entry name" value="HAD_sf"/>
</dbReference>
<evidence type="ECO:0000313" key="5">
    <source>
        <dbReference type="EMBL" id="MBT2186377.1"/>
    </source>
</evidence>
<dbReference type="SFLD" id="SFLDG01129">
    <property type="entry name" value="C1.5:_HAD__Beta-PGM__Phosphata"/>
    <property type="match status" value="1"/>
</dbReference>
<organism evidence="5 6">
    <name type="scientific">Sphingobium nicotianae</name>
    <dbReference type="NCBI Taxonomy" id="2782607"/>
    <lineage>
        <taxon>Bacteria</taxon>
        <taxon>Pseudomonadati</taxon>
        <taxon>Pseudomonadota</taxon>
        <taxon>Alphaproteobacteria</taxon>
        <taxon>Sphingomonadales</taxon>
        <taxon>Sphingomonadaceae</taxon>
        <taxon>Sphingobium</taxon>
    </lineage>
</organism>
<dbReference type="InterPro" id="IPR041492">
    <property type="entry name" value="HAD_2"/>
</dbReference>
<dbReference type="SFLD" id="SFLDS00003">
    <property type="entry name" value="Haloacid_Dehalogenase"/>
    <property type="match status" value="1"/>
</dbReference>
<dbReference type="EMBL" id="JAHGAW010000003">
    <property type="protein sequence ID" value="MBT2186377.1"/>
    <property type="molecule type" value="Genomic_DNA"/>
</dbReference>
<reference evidence="5" key="1">
    <citation type="submission" date="2021-05" db="EMBL/GenBank/DDBJ databases">
        <title>Genome of Sphingobium sp. strain.</title>
        <authorList>
            <person name="Fan R."/>
        </authorList>
    </citation>
    <scope>NUCLEOTIDE SEQUENCE</scope>
    <source>
        <strain evidence="5">H33</strain>
    </source>
</reference>
<keyword evidence="3" id="KW-0479">Metal-binding</keyword>
<dbReference type="Proteomes" id="UP001138757">
    <property type="component" value="Unassembled WGS sequence"/>
</dbReference>
<dbReference type="InterPro" id="IPR006439">
    <property type="entry name" value="HAD-SF_hydro_IA"/>
</dbReference>
<sequence length="222" mass="23487">MSPDAIIFDFDGVIADSEMVSCALFSRALTGMGLPTSPEEAHERYLGRNRADSLASIHAQWGALVPADIAERIEAETHVHFLAPIPPVAGLDAFLARSAHLPRGIASSNASAFIRHHLDAFALAHHFGDHIYSGREHVTRGKPFPDLYLHAAAALGVAPARCVVIEDSPIGARAALAAGARVFGLAAGSHARPSLTAALRAEGVEGVFDSYAELSAHLRLHQ</sequence>
<accession>A0A9X1DAD9</accession>
<name>A0A9X1DAD9_9SPHN</name>
<comment type="cofactor">
    <cofactor evidence="1">
        <name>Mg(2+)</name>
        <dbReference type="ChEBI" id="CHEBI:18420"/>
    </cofactor>
</comment>
<dbReference type="Gene3D" id="3.40.50.1000">
    <property type="entry name" value="HAD superfamily/HAD-like"/>
    <property type="match status" value="1"/>
</dbReference>
<evidence type="ECO:0000256" key="1">
    <source>
        <dbReference type="ARBA" id="ARBA00001946"/>
    </source>
</evidence>
<keyword evidence="6" id="KW-1185">Reference proteome</keyword>
<dbReference type="GO" id="GO:0003824">
    <property type="term" value="F:catalytic activity"/>
    <property type="evidence" value="ECO:0007669"/>
    <property type="project" value="UniProtKB-ARBA"/>
</dbReference>
<dbReference type="GO" id="GO:0046872">
    <property type="term" value="F:metal ion binding"/>
    <property type="evidence" value="ECO:0007669"/>
    <property type="project" value="UniProtKB-KW"/>
</dbReference>
<protein>
    <submittedName>
        <fullName evidence="5">HAD family phosphatase</fullName>
    </submittedName>
</protein>
<dbReference type="RefSeq" id="WP_214622124.1">
    <property type="nucleotide sequence ID" value="NZ_JAHGAW010000003.1"/>
</dbReference>
<evidence type="ECO:0000256" key="2">
    <source>
        <dbReference type="ARBA" id="ARBA00006171"/>
    </source>
</evidence>
<dbReference type="NCBIfam" id="TIGR01509">
    <property type="entry name" value="HAD-SF-IA-v3"/>
    <property type="match status" value="1"/>
</dbReference>
<dbReference type="Pfam" id="PF13419">
    <property type="entry name" value="HAD_2"/>
    <property type="match status" value="1"/>
</dbReference>
<dbReference type="InterPro" id="IPR051600">
    <property type="entry name" value="Beta-PGM-like"/>
</dbReference>
<dbReference type="InterPro" id="IPR036412">
    <property type="entry name" value="HAD-like_sf"/>
</dbReference>
<evidence type="ECO:0000256" key="3">
    <source>
        <dbReference type="ARBA" id="ARBA00022723"/>
    </source>
</evidence>
<gene>
    <name evidence="5" type="ORF">KK488_05390</name>
</gene>
<keyword evidence="4" id="KW-0460">Magnesium</keyword>
<dbReference type="PANTHER" id="PTHR46193:SF10">
    <property type="entry name" value="6-PHOSPHOGLUCONATE PHOSPHATASE"/>
    <property type="match status" value="1"/>
</dbReference>
<dbReference type="Gene3D" id="1.10.150.240">
    <property type="entry name" value="Putative phosphatase, domain 2"/>
    <property type="match status" value="1"/>
</dbReference>
<dbReference type="AlphaFoldDB" id="A0A9X1DAD9"/>
<dbReference type="PANTHER" id="PTHR46193">
    <property type="entry name" value="6-PHOSPHOGLUCONATE PHOSPHATASE"/>
    <property type="match status" value="1"/>
</dbReference>
<dbReference type="SUPFAM" id="SSF56784">
    <property type="entry name" value="HAD-like"/>
    <property type="match status" value="1"/>
</dbReference>
<evidence type="ECO:0000313" key="6">
    <source>
        <dbReference type="Proteomes" id="UP001138757"/>
    </source>
</evidence>
<comment type="caution">
    <text evidence="5">The sequence shown here is derived from an EMBL/GenBank/DDBJ whole genome shotgun (WGS) entry which is preliminary data.</text>
</comment>
<evidence type="ECO:0000256" key="4">
    <source>
        <dbReference type="ARBA" id="ARBA00022842"/>
    </source>
</evidence>
<comment type="similarity">
    <text evidence="2">Belongs to the HAD-like hydrolase superfamily. CbbY/CbbZ/Gph/YieH family.</text>
</comment>
<dbReference type="InterPro" id="IPR023198">
    <property type="entry name" value="PGP-like_dom2"/>
</dbReference>